<dbReference type="PANTHER" id="PTHR19331">
    <property type="entry name" value="SCAVENGER RECEPTOR DOMAIN-CONTAINING"/>
    <property type="match status" value="1"/>
</dbReference>
<dbReference type="Pfam" id="PF00100">
    <property type="entry name" value="Zona_pellucida"/>
    <property type="match status" value="1"/>
</dbReference>
<gene>
    <name evidence="13" type="ORF">SNE40_023221</name>
</gene>
<feature type="disulfide bond" evidence="9">
    <location>
        <begin position="96"/>
        <end position="106"/>
    </location>
</feature>
<evidence type="ECO:0000256" key="4">
    <source>
        <dbReference type="ARBA" id="ARBA00022737"/>
    </source>
</evidence>
<feature type="domain" description="SRCR" evidence="11">
    <location>
        <begin position="130"/>
        <end position="237"/>
    </location>
</feature>
<comment type="caution">
    <text evidence="13">The sequence shown here is derived from an EMBL/GenBank/DDBJ whole genome shotgun (WGS) entry which is preliminary data.</text>
</comment>
<dbReference type="PROSITE" id="PS50287">
    <property type="entry name" value="SRCR_2"/>
    <property type="match status" value="8"/>
</dbReference>
<dbReference type="InterPro" id="IPR001190">
    <property type="entry name" value="SRCR"/>
</dbReference>
<evidence type="ECO:0000256" key="9">
    <source>
        <dbReference type="PROSITE-ProRule" id="PRU00196"/>
    </source>
</evidence>
<feature type="domain" description="SRCR" evidence="11">
    <location>
        <begin position="459"/>
        <end position="565"/>
    </location>
</feature>
<dbReference type="PRINTS" id="PR00258">
    <property type="entry name" value="SPERACTRCPTR"/>
</dbReference>
<evidence type="ECO:0000256" key="6">
    <source>
        <dbReference type="ARBA" id="ARBA00023136"/>
    </source>
</evidence>
<feature type="chain" id="PRO_5042819824" evidence="10">
    <location>
        <begin position="18"/>
        <end position="1145"/>
    </location>
</feature>
<feature type="domain" description="SRCR" evidence="11">
    <location>
        <begin position="350"/>
        <end position="456"/>
    </location>
</feature>
<dbReference type="PANTHER" id="PTHR19331:SF487">
    <property type="entry name" value="SOLUBLE SCAVENGER RECEPTOR CYSTEINE-RICH DOMAIN-CONTAINING PROTEIN SSC5D"/>
    <property type="match status" value="1"/>
</dbReference>
<dbReference type="EMBL" id="JAZGQO010000021">
    <property type="protein sequence ID" value="KAK6166564.1"/>
    <property type="molecule type" value="Genomic_DNA"/>
</dbReference>
<dbReference type="Pfam" id="PF00530">
    <property type="entry name" value="SRCR"/>
    <property type="match status" value="8"/>
</dbReference>
<feature type="disulfide bond" evidence="9">
    <location>
        <begin position="644"/>
        <end position="654"/>
    </location>
</feature>
<comment type="subcellular location">
    <subcellularLocation>
        <location evidence="1">Membrane</location>
        <topology evidence="1">Single-pass membrane protein</topology>
    </subcellularLocation>
</comment>
<proteinExistence type="predicted"/>
<feature type="domain" description="SRCR" evidence="11">
    <location>
        <begin position="678"/>
        <end position="785"/>
    </location>
</feature>
<dbReference type="FunFam" id="3.10.250.10:FF:000032">
    <property type="entry name" value="Si:dkey-14d8.20"/>
    <property type="match status" value="2"/>
</dbReference>
<accession>A0AAN8IYG3</accession>
<feature type="domain" description="SRCR" evidence="11">
    <location>
        <begin position="240"/>
        <end position="347"/>
    </location>
</feature>
<dbReference type="SUPFAM" id="SSF56487">
    <property type="entry name" value="SRCR-like"/>
    <property type="match status" value="8"/>
</dbReference>
<keyword evidence="4" id="KW-0677">Repeat</keyword>
<evidence type="ECO:0000259" key="11">
    <source>
        <dbReference type="PROSITE" id="PS50287"/>
    </source>
</evidence>
<keyword evidence="8" id="KW-0325">Glycoprotein</keyword>
<evidence type="ECO:0000313" key="13">
    <source>
        <dbReference type="EMBL" id="KAK6166564.1"/>
    </source>
</evidence>
<dbReference type="InterPro" id="IPR036772">
    <property type="entry name" value="SRCR-like_dom_sf"/>
</dbReference>
<dbReference type="PROSITE" id="PS00420">
    <property type="entry name" value="SRCR_1"/>
    <property type="match status" value="3"/>
</dbReference>
<dbReference type="FunFam" id="3.10.250.10:FF:000016">
    <property type="entry name" value="Scavenger receptor cysteine-rich protein type 12"/>
    <property type="match status" value="5"/>
</dbReference>
<dbReference type="InterPro" id="IPR055356">
    <property type="entry name" value="ZP-N"/>
</dbReference>
<dbReference type="InterPro" id="IPR001507">
    <property type="entry name" value="ZP_dom"/>
</dbReference>
<evidence type="ECO:0000313" key="14">
    <source>
        <dbReference type="Proteomes" id="UP001347796"/>
    </source>
</evidence>
<dbReference type="Pfam" id="PF23344">
    <property type="entry name" value="ZP-N"/>
    <property type="match status" value="1"/>
</dbReference>
<reference evidence="13 14" key="1">
    <citation type="submission" date="2024-01" db="EMBL/GenBank/DDBJ databases">
        <title>The genome of the rayed Mediterranean limpet Patella caerulea (Linnaeus, 1758).</title>
        <authorList>
            <person name="Anh-Thu Weber A."/>
            <person name="Halstead-Nussloch G."/>
        </authorList>
    </citation>
    <scope>NUCLEOTIDE SEQUENCE [LARGE SCALE GENOMIC DNA]</scope>
    <source>
        <strain evidence="13">AATW-2023a</strain>
        <tissue evidence="13">Whole specimen</tissue>
    </source>
</reference>
<dbReference type="GO" id="GO:0016020">
    <property type="term" value="C:membrane"/>
    <property type="evidence" value="ECO:0007669"/>
    <property type="project" value="UniProtKB-SubCell"/>
</dbReference>
<feature type="domain" description="ZP" evidence="12">
    <location>
        <begin position="899"/>
        <end position="1145"/>
    </location>
</feature>
<feature type="domain" description="SRCR" evidence="11">
    <location>
        <begin position="789"/>
        <end position="888"/>
    </location>
</feature>
<dbReference type="InterPro" id="IPR042235">
    <property type="entry name" value="ZP-C_dom"/>
</dbReference>
<feature type="disulfide bond" evidence="9">
    <location>
        <begin position="534"/>
        <end position="544"/>
    </location>
</feature>
<evidence type="ECO:0000256" key="3">
    <source>
        <dbReference type="ARBA" id="ARBA00022729"/>
    </source>
</evidence>
<feature type="domain" description="SRCR" evidence="11">
    <location>
        <begin position="20"/>
        <end position="127"/>
    </location>
</feature>
<dbReference type="Gene3D" id="2.60.40.3210">
    <property type="entry name" value="Zona pellucida, ZP-N domain"/>
    <property type="match status" value="1"/>
</dbReference>
<feature type="disulfide bond" evidence="9">
    <location>
        <begin position="206"/>
        <end position="216"/>
    </location>
</feature>
<evidence type="ECO:0000256" key="5">
    <source>
        <dbReference type="ARBA" id="ARBA00022989"/>
    </source>
</evidence>
<sequence length="1145" mass="128810">MGFFLIIVFILISSCRAQNVRLVGDFGASVGRLEIYHNHTWGNVCDDGFDKNAAQVVCQQLKLFNSSRPDETDIYVHGNNSWITTTRSYWMSGIDCQGNETQLEECGNVTWTQNNCNISNIVGVRCEQTVRLVGDRGPTDGLLEVLHDGIWKNVCDDDFNKRAGQVVCRQLGFLDPDHLEEVEIYVEKNNSWIENGNSYWLDNTKCVGYEDILEDCTHRPWGKNNCESDEVVGVRCGQTVRLIGNRGPGDGLLEIRHNGIWKNVCGDGFDKKAGQVVCRQLGFLDPDRLDEVDIYVNGNNSWIINNGSYWMGDVDCKGDETRLQDCNSLWFVNETCSSADVVGVKCEQTVRLTGGQTPAEGRVEVLHNGTWKNVCDHKFDKKAGQVVCRQLGFFHPNRPDDVDIYIRGNSSWLDITGDYWLDDVDCVGNEAALGFCPHRTWGEHNCSYEVAGVKCVQTVRLTGDHGSADGSLDVLHDGMWKSVCADGFDKKTRQVVCRQLGFLNINRTDEIKIYSVNNSRLTDPHSFWLNDVVCEGNETRLEDCHHSAWGQSSCSSARQVAVKCEQSVRLIGNNGNSDGRLEVLHDGIWKNVCGDKFNKLDGQVVCRQLGFLDPQRLDSVDIYVRGNNSWIINNGDYWLDGLGCQGYESWIEDCSQHVWEQTDCSSDDVVGVKCEETVRLIGESGQAGGRLEVRHDGIWKNVCDDKFDKNAAQVVCRQLGLLNTYRPQEVDFYSDGNNTWFVNNGSYWLDEVSCQGNENRLEDCGHEGWGETDCYVTEAVGVKCVDIEMRVRLGNDRFITNLVEIYYNGEWRGVCAEDYTEEFGMVVCYYLGYNESVFAEVLSPRVSKTPLLPVVFNCSGNEQRPIECPQYNRSENCIVGERMRMECMNVPIVSVVSLSCSANSFEVQLDLVGLQRMIPNFKDQDFTLGNNCTGRRESNTSLVFPYNVNSCSTQATEVDNQTLLFTNHLVYIIRSTHMFKKHYQFSVDLECRVSRDQTTEVTLKPIDTNHQHHVTSTSQLTANINLYGDALYQNRIQNIAAELKTGDTIYVQVQGPTIAGIRMIVENCYAKPSADADKSQSFILIRDGCEVDGGAHITKYTDSETRFFFIVNFDNGQGIVDVMCDVRSCSNSSTDTKCRQGCHTG</sequence>
<evidence type="ECO:0000256" key="8">
    <source>
        <dbReference type="ARBA" id="ARBA00023180"/>
    </source>
</evidence>
<keyword evidence="14" id="KW-1185">Reference proteome</keyword>
<feature type="disulfide bond" evidence="9">
    <location>
        <begin position="316"/>
        <end position="326"/>
    </location>
</feature>
<evidence type="ECO:0000256" key="2">
    <source>
        <dbReference type="ARBA" id="ARBA00022692"/>
    </source>
</evidence>
<dbReference type="InterPro" id="IPR055355">
    <property type="entry name" value="ZP-C"/>
</dbReference>
<protein>
    <submittedName>
        <fullName evidence="13">Uncharacterized protein</fullName>
    </submittedName>
</protein>
<dbReference type="Gene3D" id="3.10.250.10">
    <property type="entry name" value="SRCR-like domain"/>
    <property type="match status" value="8"/>
</dbReference>
<evidence type="ECO:0000256" key="7">
    <source>
        <dbReference type="ARBA" id="ARBA00023157"/>
    </source>
</evidence>
<keyword evidence="6" id="KW-0472">Membrane</keyword>
<feature type="disulfide bond" evidence="9">
    <location>
        <begin position="754"/>
        <end position="764"/>
    </location>
</feature>
<dbReference type="AlphaFoldDB" id="A0AAN8IYG3"/>
<feature type="disulfide bond" evidence="9">
    <location>
        <begin position="426"/>
        <end position="436"/>
    </location>
</feature>
<dbReference type="Gene3D" id="2.60.40.4100">
    <property type="entry name" value="Zona pellucida, ZP-C domain"/>
    <property type="match status" value="1"/>
</dbReference>
<keyword evidence="2" id="KW-0812">Transmembrane</keyword>
<keyword evidence="3 10" id="KW-0732">Signal</keyword>
<name>A0AAN8IYG3_PATCE</name>
<dbReference type="SMART" id="SM00202">
    <property type="entry name" value="SR"/>
    <property type="match status" value="8"/>
</dbReference>
<evidence type="ECO:0000256" key="1">
    <source>
        <dbReference type="ARBA" id="ARBA00004167"/>
    </source>
</evidence>
<evidence type="ECO:0000259" key="12">
    <source>
        <dbReference type="PROSITE" id="PS51034"/>
    </source>
</evidence>
<comment type="caution">
    <text evidence="9">Lacks conserved residue(s) required for the propagation of feature annotation.</text>
</comment>
<feature type="signal peptide" evidence="10">
    <location>
        <begin position="1"/>
        <end position="17"/>
    </location>
</feature>
<keyword evidence="5" id="KW-1133">Transmembrane helix</keyword>
<feature type="disulfide bond" evidence="9">
    <location>
        <begin position="858"/>
        <end position="868"/>
    </location>
</feature>
<evidence type="ECO:0000256" key="10">
    <source>
        <dbReference type="SAM" id="SignalP"/>
    </source>
</evidence>
<feature type="domain" description="SRCR" evidence="11">
    <location>
        <begin position="568"/>
        <end position="675"/>
    </location>
</feature>
<dbReference type="SMART" id="SM00241">
    <property type="entry name" value="ZP"/>
    <property type="match status" value="1"/>
</dbReference>
<dbReference type="PROSITE" id="PS51034">
    <property type="entry name" value="ZP_2"/>
    <property type="match status" value="1"/>
</dbReference>
<keyword evidence="7 9" id="KW-1015">Disulfide bond</keyword>
<dbReference type="Proteomes" id="UP001347796">
    <property type="component" value="Unassembled WGS sequence"/>
</dbReference>
<organism evidence="13 14">
    <name type="scientific">Patella caerulea</name>
    <name type="common">Rayed Mediterranean limpet</name>
    <dbReference type="NCBI Taxonomy" id="87958"/>
    <lineage>
        <taxon>Eukaryota</taxon>
        <taxon>Metazoa</taxon>
        <taxon>Spiralia</taxon>
        <taxon>Lophotrochozoa</taxon>
        <taxon>Mollusca</taxon>
        <taxon>Gastropoda</taxon>
        <taxon>Patellogastropoda</taxon>
        <taxon>Patelloidea</taxon>
        <taxon>Patellidae</taxon>
        <taxon>Patella</taxon>
    </lineage>
</organism>